<feature type="region of interest" description="Disordered" evidence="1">
    <location>
        <begin position="39"/>
        <end position="74"/>
    </location>
</feature>
<feature type="compositionally biased region" description="Basic and acidic residues" evidence="1">
    <location>
        <begin position="105"/>
        <end position="114"/>
    </location>
</feature>
<evidence type="ECO:0000256" key="2">
    <source>
        <dbReference type="SAM" id="SignalP"/>
    </source>
</evidence>
<keyword evidence="4" id="KW-1185">Reference proteome</keyword>
<dbReference type="Proteomes" id="UP001055580">
    <property type="component" value="Chromosome"/>
</dbReference>
<gene>
    <name evidence="3" type="ORF">M9980_01075</name>
</gene>
<evidence type="ECO:0008006" key="5">
    <source>
        <dbReference type="Google" id="ProtNLM"/>
    </source>
</evidence>
<dbReference type="RefSeq" id="WP_250752458.1">
    <property type="nucleotide sequence ID" value="NZ_CP098401.1"/>
</dbReference>
<reference evidence="3" key="1">
    <citation type="submission" date="2022-05" db="EMBL/GenBank/DDBJ databases">
        <title>Sphingomonas sp. strain RMG20 Genome sequencing and assembly.</title>
        <authorList>
            <person name="Kim I."/>
        </authorList>
    </citation>
    <scope>NUCLEOTIDE SEQUENCE</scope>
    <source>
        <strain evidence="3">RMG20</strain>
    </source>
</reference>
<feature type="signal peptide" evidence="2">
    <location>
        <begin position="1"/>
        <end position="28"/>
    </location>
</feature>
<feature type="chain" id="PRO_5045346382" description="Secreted protein" evidence="2">
    <location>
        <begin position="29"/>
        <end position="114"/>
    </location>
</feature>
<feature type="region of interest" description="Disordered" evidence="1">
    <location>
        <begin position="91"/>
        <end position="114"/>
    </location>
</feature>
<protein>
    <recommendedName>
        <fullName evidence="5">Secreted protein</fullName>
    </recommendedName>
</protein>
<organism evidence="3 4">
    <name type="scientific">Sphingomonas donggukensis</name>
    <dbReference type="NCBI Taxonomy" id="2949093"/>
    <lineage>
        <taxon>Bacteria</taxon>
        <taxon>Pseudomonadati</taxon>
        <taxon>Pseudomonadota</taxon>
        <taxon>Alphaproteobacteria</taxon>
        <taxon>Sphingomonadales</taxon>
        <taxon>Sphingomonadaceae</taxon>
        <taxon>Sphingomonas</taxon>
    </lineage>
</organism>
<proteinExistence type="predicted"/>
<accession>A0ABY4TVW4</accession>
<evidence type="ECO:0000256" key="1">
    <source>
        <dbReference type="SAM" id="MobiDB-lite"/>
    </source>
</evidence>
<dbReference type="EMBL" id="CP098401">
    <property type="protein sequence ID" value="URW75856.1"/>
    <property type="molecule type" value="Genomic_DNA"/>
</dbReference>
<evidence type="ECO:0000313" key="3">
    <source>
        <dbReference type="EMBL" id="URW75856.1"/>
    </source>
</evidence>
<keyword evidence="2" id="KW-0732">Signal</keyword>
<name>A0ABY4TVW4_9SPHN</name>
<evidence type="ECO:0000313" key="4">
    <source>
        <dbReference type="Proteomes" id="UP001055580"/>
    </source>
</evidence>
<sequence length="114" mass="11571">MRKLLAIVARLMLVLTLWVGVQSSVAYAADVGVCATVVDGTTAGHAPGDSDEVPGDSDKATPHHHGAGHNHDLGVPARAWSAIGDHASAVPSGFASGTPPASIAPRRDLRPPIA</sequence>